<comment type="caution">
    <text evidence="2">The sequence shown here is derived from an EMBL/GenBank/DDBJ whole genome shotgun (WGS) entry which is preliminary data.</text>
</comment>
<dbReference type="AlphaFoldDB" id="A0A4R3UB53"/>
<feature type="compositionally biased region" description="Pro residues" evidence="1">
    <location>
        <begin position="45"/>
        <end position="58"/>
    </location>
</feature>
<proteinExistence type="predicted"/>
<accession>A0A4R3UB53</accession>
<evidence type="ECO:0000313" key="3">
    <source>
        <dbReference type="Proteomes" id="UP000295110"/>
    </source>
</evidence>
<feature type="region of interest" description="Disordered" evidence="1">
    <location>
        <begin position="1"/>
        <end position="63"/>
    </location>
</feature>
<name>A0A4R3UB53_ROSSA</name>
<evidence type="ECO:0000313" key="2">
    <source>
        <dbReference type="EMBL" id="TCU84178.1"/>
    </source>
</evidence>
<organism evidence="2 3">
    <name type="scientific">Roseateles saccharophilus</name>
    <name type="common">Pseudomonas saccharophila</name>
    <dbReference type="NCBI Taxonomy" id="304"/>
    <lineage>
        <taxon>Bacteria</taxon>
        <taxon>Pseudomonadati</taxon>
        <taxon>Pseudomonadota</taxon>
        <taxon>Betaproteobacteria</taxon>
        <taxon>Burkholderiales</taxon>
        <taxon>Sphaerotilaceae</taxon>
        <taxon>Roseateles</taxon>
    </lineage>
</organism>
<feature type="compositionally biased region" description="Basic and acidic residues" evidence="1">
    <location>
        <begin position="7"/>
        <end position="26"/>
    </location>
</feature>
<gene>
    <name evidence="2" type="ORF">EV671_10544</name>
</gene>
<dbReference type="Proteomes" id="UP000295110">
    <property type="component" value="Unassembled WGS sequence"/>
</dbReference>
<feature type="compositionally biased region" description="Low complexity" evidence="1">
    <location>
        <begin position="29"/>
        <end position="44"/>
    </location>
</feature>
<keyword evidence="3" id="KW-1185">Reference proteome</keyword>
<dbReference type="EMBL" id="SMBU01000054">
    <property type="protein sequence ID" value="TCU84178.1"/>
    <property type="molecule type" value="Genomic_DNA"/>
</dbReference>
<protein>
    <submittedName>
        <fullName evidence="2">Uncharacterized protein</fullName>
    </submittedName>
</protein>
<sequence length="924" mass="102208">MPPFKSLADRQADQAKAKEKAAERARGYAAKPVGGKPGVVKLKPPAVPKAAPPAPTRPQRPWAQVRSGACPLKYQSRAEKRTVATQPWAKELVNTLLDAADKGGVTLCLTWPAKLTALPLLHALANAERIFSKDLRGVRTLLYPGTHACRGPLHSVLAVREGLSAFYRKLWVQQSDGRYEAESSTASPAFLGALWALNDLTQHNPDAEHPSLAELVPTFVFDPVKRAWGTTVENPLERTLRKVERLALRRDLRQRVGTEWSIPEKAPGALMVLHHTAKKDDWRRALSAQAVRTAARPEVMLLDATDAAARTNYSAVKRIPDFLAFARENGLPETGAVIVTDDPKTFFIMRSQLCDAKVTFTTKVCAAEAEPEEALLSAQAAPAGWEPAQRTNSNFNISIVDRDASQVALKFQRLTAKAGPEESPAFQALLEACLYVLRLSNMPAGYTDLTTPSAEGGDEFSSQQNAWAPVKLKLLDALASGALNESRAEIDQALKRAESLIDDWKDATPMASRVLSEVRKHAVTGKQGIALVMPSNRYVRLAHRFLQRKLGADWAAAEGRIEWHTLSAVGKTLHGGQKGRHFAFVGINADVLRLLVTHPEVPHGTAVLVAYRQAESTLTTLTSLKDVDAFKAYRGRIGLLAQELDRRLQEVPNPLVINKLRDMSLTFRFDRNGPSGQGGEQAYFKLDLEGGGRTYAAGWVYRHVPDEEPPFRRAAASAIEPGDFIFDMSDELRAKLEASLQLNAKGASSVVDPVRMLLKLYHDDVQRRCALMFKATKRSVLAREIHARMVALDAKAAECRPGRVYYWLALQAKDDTRPHASKDSKFFKVFCRALDISDEAADQHWGFVRQARRLNQDLGRELVARYAEILFQPESAATYRKVPVDVIRHLQQEALRCVYRVEHVTPPAVRVAAKKKGELSAHPQ</sequence>
<dbReference type="RefSeq" id="WP_207911247.1">
    <property type="nucleotide sequence ID" value="NZ_CBCSGL010000080.1"/>
</dbReference>
<evidence type="ECO:0000256" key="1">
    <source>
        <dbReference type="SAM" id="MobiDB-lite"/>
    </source>
</evidence>
<reference evidence="2 3" key="1">
    <citation type="submission" date="2019-03" db="EMBL/GenBank/DDBJ databases">
        <title>Genomic Encyclopedia of Type Strains, Phase IV (KMG-IV): sequencing the most valuable type-strain genomes for metagenomic binning, comparative biology and taxonomic classification.</title>
        <authorList>
            <person name="Goeker M."/>
        </authorList>
    </citation>
    <scope>NUCLEOTIDE SEQUENCE [LARGE SCALE GENOMIC DNA]</scope>
    <source>
        <strain evidence="2 3">DSM 654</strain>
    </source>
</reference>